<keyword evidence="1" id="KW-1133">Transmembrane helix</keyword>
<dbReference type="GO" id="GO:0022857">
    <property type="term" value="F:transmembrane transporter activity"/>
    <property type="evidence" value="ECO:0007669"/>
    <property type="project" value="InterPro"/>
</dbReference>
<organism evidence="2 6">
    <name type="scientific">Hungatella hathewayi</name>
    <dbReference type="NCBI Taxonomy" id="154046"/>
    <lineage>
        <taxon>Bacteria</taxon>
        <taxon>Bacillati</taxon>
        <taxon>Bacillota</taxon>
        <taxon>Clostridia</taxon>
        <taxon>Lachnospirales</taxon>
        <taxon>Lachnospiraceae</taxon>
        <taxon>Hungatella</taxon>
    </lineage>
</organism>
<feature type="transmembrane region" description="Helical" evidence="1">
    <location>
        <begin position="133"/>
        <end position="155"/>
    </location>
</feature>
<dbReference type="EMBL" id="QSSQ01000014">
    <property type="protein sequence ID" value="RGM03342.1"/>
    <property type="molecule type" value="Genomic_DNA"/>
</dbReference>
<dbReference type="AlphaFoldDB" id="A0A174HX02"/>
<dbReference type="GeneID" id="86061045"/>
<reference evidence="2 6" key="1">
    <citation type="submission" date="2015-09" db="EMBL/GenBank/DDBJ databases">
        <authorList>
            <consortium name="Pathogen Informatics"/>
        </authorList>
    </citation>
    <scope>NUCLEOTIDE SEQUENCE [LARGE SCALE GENOMIC DNA]</scope>
    <source>
        <strain evidence="2 6">2789STDY5608850</strain>
    </source>
</reference>
<dbReference type="Proteomes" id="UP000095651">
    <property type="component" value="Unassembled WGS sequence"/>
</dbReference>
<dbReference type="Proteomes" id="UP000261257">
    <property type="component" value="Unassembled WGS sequence"/>
</dbReference>
<dbReference type="InterPro" id="IPR024529">
    <property type="entry name" value="ECF_trnsprt_substrate-spec"/>
</dbReference>
<protein>
    <submittedName>
        <fullName evidence="3">ECF transporter S component</fullName>
    </submittedName>
    <submittedName>
        <fullName evidence="2">Membrane protein</fullName>
    </submittedName>
</protein>
<evidence type="ECO:0000313" key="2">
    <source>
        <dbReference type="EMBL" id="CUO77668.1"/>
    </source>
</evidence>
<feature type="transmembrane region" description="Helical" evidence="1">
    <location>
        <begin position="96"/>
        <end position="117"/>
    </location>
</feature>
<evidence type="ECO:0000313" key="9">
    <source>
        <dbReference type="Proteomes" id="UP000263014"/>
    </source>
</evidence>
<dbReference type="EMBL" id="QSON01000011">
    <property type="protein sequence ID" value="RGJ00479.1"/>
    <property type="molecule type" value="Genomic_DNA"/>
</dbReference>
<feature type="transmembrane region" description="Helical" evidence="1">
    <location>
        <begin position="9"/>
        <end position="28"/>
    </location>
</feature>
<feature type="transmembrane region" description="Helical" evidence="1">
    <location>
        <begin position="175"/>
        <end position="204"/>
    </location>
</feature>
<dbReference type="EMBL" id="CYZE01000011">
    <property type="protein sequence ID" value="CUO77668.1"/>
    <property type="molecule type" value="Genomic_DNA"/>
</dbReference>
<evidence type="ECO:0000256" key="1">
    <source>
        <dbReference type="SAM" id="Phobius"/>
    </source>
</evidence>
<evidence type="ECO:0000313" key="5">
    <source>
        <dbReference type="EMBL" id="RGM03342.1"/>
    </source>
</evidence>
<gene>
    <name evidence="2" type="primary">panT</name>
    <name evidence="3" type="ORF">DWX31_27965</name>
    <name evidence="5" type="ORF">DXC39_15050</name>
    <name evidence="4" type="ORF">DXD79_21980</name>
    <name evidence="2" type="ORF">ERS852407_03930</name>
</gene>
<evidence type="ECO:0000313" key="8">
    <source>
        <dbReference type="Proteomes" id="UP000261257"/>
    </source>
</evidence>
<sequence>MNIENKTRNLVLAAVFMAIIIIMAFTPFGYIPLGFMNATIIHVPVIIGAIILGPKYGGFLGLVFGLTSLWKNTYMPNATSFVFSPFIKIGEYGGNFWSLVICLVPRILIGIVAYYVFRGIMRTLKANKARRSIALAAAAVAGSLTNTLLVMNLIYLCFGKEYGAAARGLSEGIYAVILGIICMNGVPEAIVAGVLTVAITQALFKAMKR</sequence>
<accession>A0A174HX02</accession>
<keyword evidence="1" id="KW-0472">Membrane</keyword>
<evidence type="ECO:0000313" key="4">
    <source>
        <dbReference type="EMBL" id="RGJ00479.1"/>
    </source>
</evidence>
<dbReference type="Pfam" id="PF12822">
    <property type="entry name" value="ECF_trnsprt"/>
    <property type="match status" value="1"/>
</dbReference>
<dbReference type="OrthoDB" id="9813540at2"/>
<dbReference type="RefSeq" id="WP_002605410.1">
    <property type="nucleotide sequence ID" value="NZ_CABIXC010000011.1"/>
</dbReference>
<dbReference type="Proteomes" id="UP000261023">
    <property type="component" value="Unassembled WGS sequence"/>
</dbReference>
<keyword evidence="1" id="KW-0812">Transmembrane</keyword>
<name>A0A174HX02_9FIRM</name>
<proteinExistence type="predicted"/>
<reference evidence="7 8" key="2">
    <citation type="submission" date="2018-08" db="EMBL/GenBank/DDBJ databases">
        <title>A genome reference for cultivated species of the human gut microbiota.</title>
        <authorList>
            <person name="Zou Y."/>
            <person name="Xue W."/>
            <person name="Luo G."/>
        </authorList>
    </citation>
    <scope>NUCLEOTIDE SEQUENCE [LARGE SCALE GENOMIC DNA]</scope>
    <source>
        <strain evidence="3 7">AF19-13AC</strain>
        <strain evidence="5 8">TF05-11AC</strain>
        <strain evidence="4 9">TM09-12</strain>
    </source>
</reference>
<dbReference type="EMBL" id="QTJW01000026">
    <property type="protein sequence ID" value="RGD67374.1"/>
    <property type="molecule type" value="Genomic_DNA"/>
</dbReference>
<dbReference type="Proteomes" id="UP000263014">
    <property type="component" value="Unassembled WGS sequence"/>
</dbReference>
<evidence type="ECO:0000313" key="7">
    <source>
        <dbReference type="Proteomes" id="UP000261023"/>
    </source>
</evidence>
<dbReference type="Gene3D" id="1.10.1760.20">
    <property type="match status" value="1"/>
</dbReference>
<evidence type="ECO:0000313" key="6">
    <source>
        <dbReference type="Proteomes" id="UP000095651"/>
    </source>
</evidence>
<evidence type="ECO:0000313" key="3">
    <source>
        <dbReference type="EMBL" id="RGD67374.1"/>
    </source>
</evidence>